<evidence type="ECO:0000256" key="4">
    <source>
        <dbReference type="ARBA" id="ARBA00022490"/>
    </source>
</evidence>
<dbReference type="InterPro" id="IPR040712">
    <property type="entry name" value="Pfk_N"/>
</dbReference>
<dbReference type="SUPFAM" id="SSF53784">
    <property type="entry name" value="Phosphofructokinase"/>
    <property type="match status" value="2"/>
</dbReference>
<dbReference type="Gene3D" id="3.40.50.460">
    <property type="entry name" value="Phosphofructokinase domain"/>
    <property type="match status" value="2"/>
</dbReference>
<evidence type="ECO:0000256" key="2">
    <source>
        <dbReference type="ARBA" id="ARBA00004496"/>
    </source>
</evidence>
<keyword evidence="5 14" id="KW-0021">Allosteric enzyme</keyword>
<feature type="binding site" description="in other chain" evidence="14">
    <location>
        <begin position="507"/>
        <end position="510"/>
    </location>
    <ligand>
        <name>substrate</name>
        <note>ligand shared between dimeric partners</note>
    </ligand>
</feature>
<feature type="binding site" evidence="14">
    <location>
        <position position="501"/>
    </location>
    <ligand>
        <name>substrate</name>
        <note>ligand shared between dimeric partners</note>
    </ligand>
</feature>
<feature type="binding site" description="in other chain" evidence="14">
    <location>
        <position position="950"/>
    </location>
    <ligand>
        <name>beta-D-fructose 2,6-bisphosphate</name>
        <dbReference type="ChEBI" id="CHEBI:58579"/>
        <note>allosteric activator; ligand shared between dimeric partners</note>
    </ligand>
</feature>
<feature type="region of interest" description="C-terminal regulatory PFK domain 2" evidence="14">
    <location>
        <begin position="614"/>
        <end position="973"/>
    </location>
</feature>
<dbReference type="Pfam" id="PF00365">
    <property type="entry name" value="PFK"/>
    <property type="match status" value="2"/>
</dbReference>
<feature type="binding site" evidence="14">
    <location>
        <position position="234"/>
    </location>
    <ligand>
        <name>ATP</name>
        <dbReference type="ChEBI" id="CHEBI:30616"/>
    </ligand>
</feature>
<dbReference type="EC" id="2.7.1.11" evidence="14"/>
<dbReference type="HAMAP" id="MF_03184">
    <property type="entry name" value="Phosphofructokinase_I_E"/>
    <property type="match status" value="1"/>
</dbReference>
<keyword evidence="6 14" id="KW-0808">Transferase</keyword>
<protein>
    <recommendedName>
        <fullName evidence="14">ATP-dependent 6-phosphofructokinase</fullName>
        <shortName evidence="14">ATP-PFK</shortName>
        <shortName evidence="14">Phosphofructokinase</shortName>
        <ecNumber evidence="14">2.7.1.11</ecNumber>
    </recommendedName>
    <alternativeName>
        <fullName evidence="14">Phosphohexokinase</fullName>
    </alternativeName>
</protein>
<keyword evidence="7 14" id="KW-0479">Metal-binding</keyword>
<dbReference type="InterPro" id="IPR029068">
    <property type="entry name" value="Glyas_Bleomycin-R_OHBP_Dase"/>
</dbReference>
<feature type="domain" description="Phosphofructokinase" evidence="17">
    <location>
        <begin position="614"/>
        <end position="904"/>
    </location>
</feature>
<dbReference type="AlphaFoldDB" id="A0A060TAE5"/>
<feature type="binding site" description="in other chain" evidence="14">
    <location>
        <begin position="786"/>
        <end position="788"/>
    </location>
    <ligand>
        <name>beta-D-fructose 2,6-bisphosphate</name>
        <dbReference type="ChEBI" id="CHEBI:58579"/>
        <note>allosteric activator; ligand shared between dimeric partners</note>
    </ligand>
</feature>
<dbReference type="InterPro" id="IPR015912">
    <property type="entry name" value="Phosphofructokinase_CS"/>
</dbReference>
<feature type="domain" description="Phosphofructokinase" evidence="17">
    <location>
        <begin position="226"/>
        <end position="533"/>
    </location>
</feature>
<comment type="activity regulation">
    <text evidence="14">Allosterically activated by ADP, AMP, or fructose 2,6-bisphosphate, and allosterically inhibited by ATP or citrate.</text>
</comment>
<dbReference type="GO" id="GO:0061621">
    <property type="term" value="P:canonical glycolysis"/>
    <property type="evidence" value="ECO:0007669"/>
    <property type="project" value="TreeGrafter"/>
</dbReference>
<dbReference type="Gene3D" id="3.40.50.450">
    <property type="match status" value="2"/>
</dbReference>
<feature type="binding site" description="in other chain" evidence="14">
    <location>
        <begin position="417"/>
        <end position="419"/>
    </location>
    <ligand>
        <name>substrate</name>
        <note>ligand shared between dimeric partners</note>
    </ligand>
</feature>
<proteinExistence type="inferred from homology"/>
<feature type="binding site" evidence="14">
    <location>
        <position position="328"/>
    </location>
    <ligand>
        <name>Mg(2+)</name>
        <dbReference type="ChEBI" id="CHEBI:18420"/>
        <note>catalytic</note>
    </ligand>
</feature>
<feature type="region of interest" description="N-terminal catalytic PFK domain 1" evidence="14">
    <location>
        <begin position="1"/>
        <end position="599"/>
    </location>
</feature>
<dbReference type="GO" id="GO:0030388">
    <property type="term" value="P:fructose 1,6-bisphosphate metabolic process"/>
    <property type="evidence" value="ECO:0007669"/>
    <property type="project" value="TreeGrafter"/>
</dbReference>
<dbReference type="InterPro" id="IPR000023">
    <property type="entry name" value="Phosphofructokinase_dom"/>
</dbReference>
<feature type="binding site" evidence="14">
    <location>
        <begin position="327"/>
        <end position="330"/>
    </location>
    <ligand>
        <name>ATP</name>
        <dbReference type="ChEBI" id="CHEBI:30616"/>
    </ligand>
</feature>
<evidence type="ECO:0000256" key="11">
    <source>
        <dbReference type="ARBA" id="ARBA00022842"/>
    </source>
</evidence>
<evidence type="ECO:0000256" key="8">
    <source>
        <dbReference type="ARBA" id="ARBA00022741"/>
    </source>
</evidence>
<feature type="binding site" evidence="14">
    <location>
        <begin position="297"/>
        <end position="298"/>
    </location>
    <ligand>
        <name>ATP</name>
        <dbReference type="ChEBI" id="CHEBI:30616"/>
    </ligand>
</feature>
<dbReference type="GO" id="GO:0055082">
    <property type="term" value="P:intracellular chemical homeostasis"/>
    <property type="evidence" value="ECO:0007669"/>
    <property type="project" value="UniProtKB-ARBA"/>
</dbReference>
<dbReference type="PROSITE" id="PS00433">
    <property type="entry name" value="PHOSPHOFRUCTOKINASE"/>
    <property type="match status" value="2"/>
</dbReference>
<reference evidence="19" key="1">
    <citation type="submission" date="2014-02" db="EMBL/GenBank/DDBJ databases">
        <authorList>
            <person name="Genoscope - CEA"/>
        </authorList>
    </citation>
    <scope>NUCLEOTIDE SEQUENCE</scope>
    <source>
        <strain evidence="19">LS3</strain>
    </source>
</reference>
<keyword evidence="9 14" id="KW-0418">Kinase</keyword>
<dbReference type="FunFam" id="3.40.50.460:FF:000007">
    <property type="entry name" value="ATP-dependent 6-phosphofructokinase"/>
    <property type="match status" value="1"/>
</dbReference>
<evidence type="ECO:0000256" key="6">
    <source>
        <dbReference type="ARBA" id="ARBA00022679"/>
    </source>
</evidence>
<dbReference type="GO" id="GO:0005524">
    <property type="term" value="F:ATP binding"/>
    <property type="evidence" value="ECO:0007669"/>
    <property type="project" value="UniProtKB-KW"/>
</dbReference>
<dbReference type="GO" id="GO:0042802">
    <property type="term" value="F:identical protein binding"/>
    <property type="evidence" value="ECO:0007669"/>
    <property type="project" value="TreeGrafter"/>
</dbReference>
<evidence type="ECO:0000259" key="17">
    <source>
        <dbReference type="Pfam" id="PF00365"/>
    </source>
</evidence>
<dbReference type="PhylomeDB" id="A0A060TAE5"/>
<evidence type="ECO:0000256" key="10">
    <source>
        <dbReference type="ARBA" id="ARBA00022840"/>
    </source>
</evidence>
<feature type="active site" description="Proton acceptor" evidence="14">
    <location>
        <position position="375"/>
    </location>
</feature>
<dbReference type="FunFam" id="3.40.50.460:FF:000008">
    <property type="entry name" value="ATP-dependent 6-phosphofructokinase"/>
    <property type="match status" value="1"/>
</dbReference>
<keyword evidence="8 14" id="KW-0547">Nucleotide-binding</keyword>
<feature type="binding site" description="in other chain" evidence="14">
    <location>
        <position position="474"/>
    </location>
    <ligand>
        <name>substrate</name>
        <note>ligand shared between dimeric partners</note>
    </ligand>
</feature>
<evidence type="ECO:0000256" key="3">
    <source>
        <dbReference type="ARBA" id="ARBA00004679"/>
    </source>
</evidence>
<comment type="similarity">
    <text evidence="15">Belongs to the phosphofructokinase type A (PFKA) family. ATP-dependent PFK group I subfamily. Eukaryotic two domain clade "E" sub-subfamily.</text>
</comment>
<comment type="subunit">
    <text evidence="14">Homotetramer.</text>
</comment>
<dbReference type="GO" id="GO:0006002">
    <property type="term" value="P:fructose 6-phosphate metabolic process"/>
    <property type="evidence" value="ECO:0007669"/>
    <property type="project" value="InterPro"/>
</dbReference>
<keyword evidence="10 14" id="KW-0067">ATP-binding</keyword>
<comment type="pathway">
    <text evidence="3 14 15">Carbohydrate degradation; glycolysis; D-glyceraldehyde 3-phosphate and glycerone phosphate from D-glucose: step 3/4.</text>
</comment>
<gene>
    <name evidence="19" type="ORF">GNLVRS02_ARAD1D26422g</name>
</gene>
<keyword evidence="12 14" id="KW-0324">Glycolysis</keyword>
<comment type="similarity">
    <text evidence="14">Belongs to the phosphofructokinase type A (PFKA) family. ATP-dependent PFK group I subfamily. Eukaryotic two domain clade 'E' sub-subfamily.</text>
</comment>
<evidence type="ECO:0000256" key="16">
    <source>
        <dbReference type="SAM" id="MobiDB-lite"/>
    </source>
</evidence>
<reference evidence="19" key="2">
    <citation type="submission" date="2014-06" db="EMBL/GenBank/DDBJ databases">
        <title>The complete genome of Blastobotrys (Arxula) adeninivorans LS3 - a yeast of biotechnological interest.</title>
        <authorList>
            <person name="Kunze G."/>
            <person name="Gaillardin C."/>
            <person name="Czernicka M."/>
            <person name="Durrens P."/>
            <person name="Martin T."/>
            <person name="Boer E."/>
            <person name="Gabaldon T."/>
            <person name="Cruz J."/>
            <person name="Talla E."/>
            <person name="Marck C."/>
            <person name="Goffeau A."/>
            <person name="Barbe V."/>
            <person name="Baret P."/>
            <person name="Baronian K."/>
            <person name="Beier S."/>
            <person name="Bleykasten C."/>
            <person name="Bode R."/>
            <person name="Casaregola S."/>
            <person name="Despons L."/>
            <person name="Fairhead C."/>
            <person name="Giersberg M."/>
            <person name="Gierski P."/>
            <person name="Hahnel U."/>
            <person name="Hartmann A."/>
            <person name="Jankowska D."/>
            <person name="Jubin C."/>
            <person name="Jung P."/>
            <person name="Lafontaine I."/>
            <person name="Leh-Louis V."/>
            <person name="Lemaire M."/>
            <person name="Marcet-Houben M."/>
            <person name="Mascher M."/>
            <person name="Morel G."/>
            <person name="Richard G.-F."/>
            <person name="Riechen J."/>
            <person name="Sacerdot C."/>
            <person name="Sarkar A."/>
            <person name="Savel G."/>
            <person name="Schacherer J."/>
            <person name="Sherman D."/>
            <person name="Straub M.-L."/>
            <person name="Stein N."/>
            <person name="Thierry A."/>
            <person name="Trautwein-Schult A."/>
            <person name="Westhof E."/>
            <person name="Worch S."/>
            <person name="Dujon B."/>
            <person name="Souciet J.-L."/>
            <person name="Wincker P."/>
            <person name="Scholz U."/>
            <person name="Neuveglise N."/>
        </authorList>
    </citation>
    <scope>NUCLEOTIDE SEQUENCE</scope>
    <source>
        <strain evidence="19">LS3</strain>
    </source>
</reference>
<evidence type="ECO:0000256" key="12">
    <source>
        <dbReference type="ARBA" id="ARBA00023152"/>
    </source>
</evidence>
<dbReference type="GO" id="GO:0016208">
    <property type="term" value="F:AMP binding"/>
    <property type="evidence" value="ECO:0007669"/>
    <property type="project" value="TreeGrafter"/>
</dbReference>
<dbReference type="PIRSF" id="PIRSF000533">
    <property type="entry name" value="ATP_PFK_euk"/>
    <property type="match status" value="1"/>
</dbReference>
<comment type="subcellular location">
    <subcellularLocation>
        <location evidence="2 14">Cytoplasm</location>
    </subcellularLocation>
</comment>
<dbReference type="GO" id="GO:0005945">
    <property type="term" value="C:6-phosphofructokinase complex"/>
    <property type="evidence" value="ECO:0007669"/>
    <property type="project" value="TreeGrafter"/>
</dbReference>
<dbReference type="UniPathway" id="UPA00109">
    <property type="reaction ID" value="UER00182"/>
</dbReference>
<feature type="region of interest" description="Interdomain linker" evidence="14">
    <location>
        <begin position="600"/>
        <end position="613"/>
    </location>
</feature>
<dbReference type="SUPFAM" id="SSF54593">
    <property type="entry name" value="Glyoxalase/Bleomycin resistance protein/Dihydroxybiphenyl dioxygenase"/>
    <property type="match status" value="1"/>
</dbReference>
<feature type="binding site" description="in other chain" evidence="14">
    <location>
        <begin position="878"/>
        <end position="881"/>
    </location>
    <ligand>
        <name>beta-D-fructose 2,6-bisphosphate</name>
        <dbReference type="ChEBI" id="CHEBI:58579"/>
        <note>allosteric activator; ligand shared between dimeric partners</note>
    </ligand>
</feature>
<feature type="binding site" description="in other chain" evidence="14">
    <location>
        <begin position="373"/>
        <end position="375"/>
    </location>
    <ligand>
        <name>substrate</name>
        <note>ligand shared between dimeric partners</note>
    </ligand>
</feature>
<comment type="function">
    <text evidence="14">Catalyzes the phosphorylation of D-fructose 6-phosphate to fructose 1,6-bisphosphate by ATP, the first committing step of glycolysis.</text>
</comment>
<evidence type="ECO:0000256" key="7">
    <source>
        <dbReference type="ARBA" id="ARBA00022723"/>
    </source>
</evidence>
<dbReference type="GO" id="GO:0046872">
    <property type="term" value="F:metal ion binding"/>
    <property type="evidence" value="ECO:0007669"/>
    <property type="project" value="UniProtKB-KW"/>
</dbReference>
<feature type="domain" description="Phosphofructokinase N-terminal" evidence="18">
    <location>
        <begin position="9"/>
        <end position="71"/>
    </location>
</feature>
<dbReference type="GO" id="GO:0003872">
    <property type="term" value="F:6-phosphofructokinase activity"/>
    <property type="evidence" value="ECO:0007669"/>
    <property type="project" value="UniProtKB-UniRule"/>
</dbReference>
<organism evidence="19">
    <name type="scientific">Blastobotrys adeninivorans</name>
    <name type="common">Yeast</name>
    <name type="synonym">Arxula adeninivorans</name>
    <dbReference type="NCBI Taxonomy" id="409370"/>
    <lineage>
        <taxon>Eukaryota</taxon>
        <taxon>Fungi</taxon>
        <taxon>Dikarya</taxon>
        <taxon>Ascomycota</taxon>
        <taxon>Saccharomycotina</taxon>
        <taxon>Dipodascomycetes</taxon>
        <taxon>Dipodascales</taxon>
        <taxon>Trichomonascaceae</taxon>
        <taxon>Blastobotrys</taxon>
    </lineage>
</organism>
<dbReference type="PRINTS" id="PR00476">
    <property type="entry name" value="PHFRCTKINASE"/>
</dbReference>
<keyword evidence="4 14" id="KW-0963">Cytoplasm</keyword>
<accession>A0A060TAE5</accession>
<comment type="catalytic activity">
    <reaction evidence="13 14 15">
        <text>beta-D-fructose 6-phosphate + ATP = beta-D-fructose 1,6-bisphosphate + ADP + H(+)</text>
        <dbReference type="Rhea" id="RHEA:16109"/>
        <dbReference type="ChEBI" id="CHEBI:15378"/>
        <dbReference type="ChEBI" id="CHEBI:30616"/>
        <dbReference type="ChEBI" id="CHEBI:32966"/>
        <dbReference type="ChEBI" id="CHEBI:57634"/>
        <dbReference type="ChEBI" id="CHEBI:456216"/>
        <dbReference type="EC" id="2.7.1.11"/>
    </reaction>
</comment>
<dbReference type="GO" id="GO:0048029">
    <property type="term" value="F:monosaccharide binding"/>
    <property type="evidence" value="ECO:0007669"/>
    <property type="project" value="TreeGrafter"/>
</dbReference>
<dbReference type="NCBIfam" id="TIGR02478">
    <property type="entry name" value="6PF1K_euk"/>
    <property type="match status" value="1"/>
</dbReference>
<sequence>MGKAKLVCGVTFISFPTSDESLYQKAVDFYQRRLGFTVVQEYDHSSMSVGVKSVASHCASSVRETWLNVLPDDAQQALESAAPGTTIKIRLTPDGPGSAEVEAKIDAVIDRYKDKDWRGASAAMVFHTDDLTDVKSDLGDYPTEYLSGVPSGQQAAEAYVLDPLGNLIGFTTRHNPFSSHDRPATLSGDAQSTSTGPQQTSSSVGTTGVATPALTSSVGGGSKKKKIAVMTSGGDAPGMNAVVRAVVRTAIARGCDAYAVYEGYQGLVTGGDYIKKTSWDEVRGYLALGGTKIGTARCKEFRERDGRLKACVNMIKAGIDGLIVCGGDGSLTGADRFREEWPSLVQEAKEKNLVTPQELAGHEHLYICGLVGSIDNDMSNTDATIGAYSSLDRICQAVDFIDATAESHSRAFVIEVMGRHCGWLGLMAGLATGADYIFIPERPPSKDEWRRKMSDVVLRHRKNGMRRTIVIVAEGAIDTDLNAITPVMVKDQLVDLGLDTRITTLGHVQRGGTAVAFDRMLATLQGVEAVDAILTSTPETPSPMIGLTENKVVRRDLIESVKLTGSVAEAINRKDFDGAMGLRDSEFCEHLDNFYMINSADKDKPLSPADKKLKVAIVCIGAPAGGMNAAIRAAACYCFARGHTPYAIHNGFTGLSRHESVRELNWLEVEQYGNQGGCEIGTNRHTPDVDLGMVAYYFQKYAFDGLVIIGGFEAFNSLHILSEARKSYPAFRIPMVCLPATISNNVPGTEYSLGTDTCLNALVQYCDVIKQSASSTRRRAFVVEVQGGNSGYVASYAGLVTGAHAVYTPEEGISLKQLSADIEFLKHQFAHDSGRNRAGRLILRNEKASKTFNTDVLVSILQNEGGSQFEAREAIPGHVQQGGTPSPMDRARAARFAVRCVQFIEDQQEVRSKPTPDQDSMYSVVGVRKAKLVYTPVRDLWDFETEVSSRRPNKIHWNRLITIADMLVGRTKV</sequence>
<feature type="compositionally biased region" description="Low complexity" evidence="16">
    <location>
        <begin position="190"/>
        <end position="212"/>
    </location>
</feature>
<feature type="binding site" evidence="14">
    <location>
        <position position="872"/>
    </location>
    <ligand>
        <name>beta-D-fructose 2,6-bisphosphate</name>
        <dbReference type="ChEBI" id="CHEBI:58579"/>
        <note>allosteric activator; ligand shared between dimeric partners</note>
    </ligand>
</feature>
<comment type="cofactor">
    <cofactor evidence="1 14">
        <name>Mg(2+)</name>
        <dbReference type="ChEBI" id="CHEBI:18420"/>
    </cofactor>
</comment>
<dbReference type="InterPro" id="IPR009161">
    <property type="entry name" value="6-Pfructokinase_euk"/>
</dbReference>
<dbReference type="GO" id="GO:0070095">
    <property type="term" value="F:fructose-6-phosphate binding"/>
    <property type="evidence" value="ECO:0007669"/>
    <property type="project" value="TreeGrafter"/>
</dbReference>
<evidence type="ECO:0000256" key="9">
    <source>
        <dbReference type="ARBA" id="ARBA00022777"/>
    </source>
</evidence>
<name>A0A060TAE5_BLAAD</name>
<evidence type="ECO:0000256" key="1">
    <source>
        <dbReference type="ARBA" id="ARBA00001946"/>
    </source>
</evidence>
<dbReference type="Gene3D" id="3.10.180.10">
    <property type="entry name" value="2,3-Dihydroxybiphenyl 1,2-Dioxygenase, domain 1"/>
    <property type="match status" value="1"/>
</dbReference>
<evidence type="ECO:0000256" key="14">
    <source>
        <dbReference type="HAMAP-Rule" id="MF_03184"/>
    </source>
</evidence>
<dbReference type="PANTHER" id="PTHR13697">
    <property type="entry name" value="PHOSPHOFRUCTOKINASE"/>
    <property type="match status" value="1"/>
</dbReference>
<feature type="binding site" description="in other chain" evidence="14">
    <location>
        <position position="684"/>
    </location>
    <ligand>
        <name>beta-D-fructose 2,6-bisphosphate</name>
        <dbReference type="ChEBI" id="CHEBI:58579"/>
        <note>allosteric activator; ligand shared between dimeric partners</note>
    </ligand>
</feature>
<dbReference type="GO" id="GO:0005739">
    <property type="term" value="C:mitochondrion"/>
    <property type="evidence" value="ECO:0007669"/>
    <property type="project" value="TreeGrafter"/>
</dbReference>
<dbReference type="Pfam" id="PF18468">
    <property type="entry name" value="Pfk_N"/>
    <property type="match status" value="1"/>
</dbReference>
<feature type="binding site" description="in other chain" evidence="14">
    <location>
        <begin position="741"/>
        <end position="745"/>
    </location>
    <ligand>
        <name>beta-D-fructose 2,6-bisphosphate</name>
        <dbReference type="ChEBI" id="CHEBI:58579"/>
        <note>allosteric activator; ligand shared between dimeric partners</note>
    </ligand>
</feature>
<dbReference type="PANTHER" id="PTHR13697:SF4">
    <property type="entry name" value="ATP-DEPENDENT 6-PHOSPHOFRUCTOKINASE"/>
    <property type="match status" value="1"/>
</dbReference>
<feature type="region of interest" description="Disordered" evidence="16">
    <location>
        <begin position="172"/>
        <end position="221"/>
    </location>
</feature>
<dbReference type="InterPro" id="IPR022953">
    <property type="entry name" value="ATP_PFK"/>
</dbReference>
<dbReference type="EMBL" id="HG937694">
    <property type="protein sequence ID" value="CDP38080.1"/>
    <property type="molecule type" value="Genomic_DNA"/>
</dbReference>
<evidence type="ECO:0000256" key="5">
    <source>
        <dbReference type="ARBA" id="ARBA00022533"/>
    </source>
</evidence>
<evidence type="ECO:0000256" key="13">
    <source>
        <dbReference type="ARBA" id="ARBA00048070"/>
    </source>
</evidence>
<feature type="binding site" description="in other chain" evidence="14">
    <location>
        <position position="846"/>
    </location>
    <ligand>
        <name>beta-D-fructose 2,6-bisphosphate</name>
        <dbReference type="ChEBI" id="CHEBI:58579"/>
        <note>allosteric activator; ligand shared between dimeric partners</note>
    </ligand>
</feature>
<feature type="binding site" evidence="14">
    <location>
        <position position="410"/>
    </location>
    <ligand>
        <name>substrate</name>
        <note>ligand shared between dimeric partners</note>
    </ligand>
</feature>
<feature type="binding site" evidence="14">
    <location>
        <position position="779"/>
    </location>
    <ligand>
        <name>beta-D-fructose 2,6-bisphosphate</name>
        <dbReference type="ChEBI" id="CHEBI:58579"/>
        <note>allosteric activator; ligand shared between dimeric partners</note>
    </ligand>
</feature>
<evidence type="ECO:0000259" key="18">
    <source>
        <dbReference type="Pfam" id="PF18468"/>
    </source>
</evidence>
<evidence type="ECO:0000256" key="15">
    <source>
        <dbReference type="PIRNR" id="PIRNR000533"/>
    </source>
</evidence>
<evidence type="ECO:0000313" key="19">
    <source>
        <dbReference type="EMBL" id="CDP38080.1"/>
    </source>
</evidence>
<keyword evidence="11 14" id="KW-0460">Magnesium</keyword>
<dbReference type="InterPro" id="IPR035966">
    <property type="entry name" value="PKF_sf"/>
</dbReference>